<accession>A0AA37UI67</accession>
<dbReference type="InterPro" id="IPR011576">
    <property type="entry name" value="Pyridox_Oxase_N"/>
</dbReference>
<dbReference type="PANTHER" id="PTHR10851">
    <property type="entry name" value="PYRIDOXINE-5-PHOSPHATE OXIDASE"/>
    <property type="match status" value="1"/>
</dbReference>
<dbReference type="Gene3D" id="2.30.110.10">
    <property type="entry name" value="Electron Transport, Fmn-binding Protein, Chain A"/>
    <property type="match status" value="1"/>
</dbReference>
<keyword evidence="3" id="KW-0288">FMN</keyword>
<protein>
    <recommendedName>
        <fullName evidence="5">Pyridoxamine 5'-phosphate oxidase N-terminal domain-containing protein</fullName>
    </recommendedName>
</protein>
<evidence type="ECO:0000259" key="5">
    <source>
        <dbReference type="Pfam" id="PF01243"/>
    </source>
</evidence>
<evidence type="ECO:0000256" key="4">
    <source>
        <dbReference type="ARBA" id="ARBA00023002"/>
    </source>
</evidence>
<dbReference type="InterPro" id="IPR012349">
    <property type="entry name" value="Split_barrel_FMN-bd"/>
</dbReference>
<sequence length="206" mass="21900">MPEAVGDDPLRTIATWAAPPASTTATAPDGAAPPVLMALATAGADGAPHNRTVVVTSIDGVGLRFHSSTPTAKSRDLHENPRASGVLLWPDAGRQAVVSGAVVQLDAATSARAYLTRPRQLRLLAWVYEDLGQDLADPWADVPEDVVQAGMRAAVGREDTAPPSWTTFALVPDRVELWRAGSELVAAARTRFLRDGERWVRRGALP</sequence>
<reference evidence="6" key="2">
    <citation type="submission" date="2023-02" db="EMBL/GenBank/DDBJ databases">
        <authorList>
            <person name="Sun Q."/>
            <person name="Mori K."/>
        </authorList>
    </citation>
    <scope>NUCLEOTIDE SEQUENCE</scope>
    <source>
        <strain evidence="6">NBRC 112290</strain>
    </source>
</reference>
<reference evidence="6" key="1">
    <citation type="journal article" date="2014" name="Int. J. Syst. Evol. Microbiol.">
        <title>Complete genome sequence of Corynebacterium casei LMG S-19264T (=DSM 44701T), isolated from a smear-ripened cheese.</title>
        <authorList>
            <consortium name="US DOE Joint Genome Institute (JGI-PGF)"/>
            <person name="Walter F."/>
            <person name="Albersmeier A."/>
            <person name="Kalinowski J."/>
            <person name="Ruckert C."/>
        </authorList>
    </citation>
    <scope>NUCLEOTIDE SEQUENCE</scope>
    <source>
        <strain evidence="6">NBRC 112290</strain>
    </source>
</reference>
<evidence type="ECO:0000313" key="7">
    <source>
        <dbReference type="Proteomes" id="UP001157161"/>
    </source>
</evidence>
<comment type="caution">
    <text evidence="6">The sequence shown here is derived from an EMBL/GenBank/DDBJ whole genome shotgun (WGS) entry which is preliminary data.</text>
</comment>
<dbReference type="GO" id="GO:0004733">
    <property type="term" value="F:pyridoxamine phosphate oxidase activity"/>
    <property type="evidence" value="ECO:0007669"/>
    <property type="project" value="InterPro"/>
</dbReference>
<dbReference type="RefSeq" id="WP_284249857.1">
    <property type="nucleotide sequence ID" value="NZ_BSUM01000001.1"/>
</dbReference>
<evidence type="ECO:0000256" key="3">
    <source>
        <dbReference type="ARBA" id="ARBA00022643"/>
    </source>
</evidence>
<dbReference type="AlphaFoldDB" id="A0AA37UI67"/>
<dbReference type="SUPFAM" id="SSF50475">
    <property type="entry name" value="FMN-binding split barrel"/>
    <property type="match status" value="1"/>
</dbReference>
<dbReference type="Proteomes" id="UP001157161">
    <property type="component" value="Unassembled WGS sequence"/>
</dbReference>
<dbReference type="GO" id="GO:0008615">
    <property type="term" value="P:pyridoxine biosynthetic process"/>
    <property type="evidence" value="ECO:0007669"/>
    <property type="project" value="InterPro"/>
</dbReference>
<keyword evidence="4" id="KW-0560">Oxidoreductase</keyword>
<organism evidence="6 7">
    <name type="scientific">Litorihabitans aurantiacus</name>
    <dbReference type="NCBI Taxonomy" id="1930061"/>
    <lineage>
        <taxon>Bacteria</taxon>
        <taxon>Bacillati</taxon>
        <taxon>Actinomycetota</taxon>
        <taxon>Actinomycetes</taxon>
        <taxon>Micrococcales</taxon>
        <taxon>Beutenbergiaceae</taxon>
        <taxon>Litorihabitans</taxon>
    </lineage>
</organism>
<keyword evidence="7" id="KW-1185">Reference proteome</keyword>
<keyword evidence="2" id="KW-0285">Flavoprotein</keyword>
<dbReference type="GO" id="GO:0010181">
    <property type="term" value="F:FMN binding"/>
    <property type="evidence" value="ECO:0007669"/>
    <property type="project" value="InterPro"/>
</dbReference>
<comment type="cofactor">
    <cofactor evidence="1">
        <name>FMN</name>
        <dbReference type="ChEBI" id="CHEBI:58210"/>
    </cofactor>
</comment>
<evidence type="ECO:0000256" key="1">
    <source>
        <dbReference type="ARBA" id="ARBA00001917"/>
    </source>
</evidence>
<proteinExistence type="predicted"/>
<name>A0AA37UI67_9MICO</name>
<dbReference type="InterPro" id="IPR000659">
    <property type="entry name" value="Pyridox_Oxase"/>
</dbReference>
<dbReference type="EMBL" id="BSUM01000001">
    <property type="protein sequence ID" value="GMA31029.1"/>
    <property type="molecule type" value="Genomic_DNA"/>
</dbReference>
<evidence type="ECO:0000256" key="2">
    <source>
        <dbReference type="ARBA" id="ARBA00022630"/>
    </source>
</evidence>
<gene>
    <name evidence="6" type="ORF">GCM10025875_10210</name>
</gene>
<dbReference type="PANTHER" id="PTHR10851:SF0">
    <property type="entry name" value="PYRIDOXINE-5'-PHOSPHATE OXIDASE"/>
    <property type="match status" value="1"/>
</dbReference>
<feature type="domain" description="Pyridoxamine 5'-phosphate oxidase N-terminal" evidence="5">
    <location>
        <begin position="35"/>
        <end position="132"/>
    </location>
</feature>
<evidence type="ECO:0000313" key="6">
    <source>
        <dbReference type="EMBL" id="GMA31029.1"/>
    </source>
</evidence>
<dbReference type="Pfam" id="PF01243">
    <property type="entry name" value="PNPOx_N"/>
    <property type="match status" value="1"/>
</dbReference>